<sequence>MKNEQKMQLQEMRRERLAFLIDNLGVGGQKRLAEALGVAADYVSRMLYPPGKKGKKGISGDMARRVEQFFAVQIGWLDGLAQTEKRRVRQTPTPRAKIHAKMLPLLTWALPLSHEQKIKGEALCYPAMVQCSSQAYWLPVRDDTMSGSASANYPKGTLILVEPVTAGVTELVSGDKAVAKRYDNGELIFRMYIEDHGQRWLKGLMPGGPILNADECDILGLVLGAWLP</sequence>
<keyword evidence="3" id="KW-1185">Reference proteome</keyword>
<dbReference type="EMBL" id="CP074347">
    <property type="protein sequence ID" value="USU99569.1"/>
    <property type="molecule type" value="Genomic_DNA"/>
</dbReference>
<gene>
    <name evidence="2" type="ORF">KFQ06_16100</name>
</gene>
<feature type="domain" description="Peptidase S24/S26A/S26B/S26C" evidence="1">
    <location>
        <begin position="125"/>
        <end position="222"/>
    </location>
</feature>
<dbReference type="InterPro" id="IPR015927">
    <property type="entry name" value="Peptidase_S24_S26A/B/C"/>
</dbReference>
<protein>
    <submittedName>
        <fullName evidence="2">S26 family signal peptidase</fullName>
    </submittedName>
</protein>
<dbReference type="InterPro" id="IPR036286">
    <property type="entry name" value="LexA/Signal_pep-like_sf"/>
</dbReference>
<evidence type="ECO:0000313" key="3">
    <source>
        <dbReference type="Proteomes" id="UP001056873"/>
    </source>
</evidence>
<accession>A0ABY5CPY0</accession>
<evidence type="ECO:0000259" key="1">
    <source>
        <dbReference type="Pfam" id="PF00717"/>
    </source>
</evidence>
<dbReference type="GeneID" id="75023557"/>
<name>A0ABY5CPY0_9GAMM</name>
<dbReference type="SUPFAM" id="SSF51306">
    <property type="entry name" value="LexA/Signal peptidase"/>
    <property type="match status" value="1"/>
</dbReference>
<dbReference type="Pfam" id="PF00717">
    <property type="entry name" value="Peptidase_S24"/>
    <property type="match status" value="1"/>
</dbReference>
<dbReference type="Proteomes" id="UP001056873">
    <property type="component" value="Chromosome"/>
</dbReference>
<evidence type="ECO:0000313" key="2">
    <source>
        <dbReference type="EMBL" id="USU99569.1"/>
    </source>
</evidence>
<organism evidence="2 3">
    <name type="scientific">Serratia entomophila</name>
    <dbReference type="NCBI Taxonomy" id="42906"/>
    <lineage>
        <taxon>Bacteria</taxon>
        <taxon>Pseudomonadati</taxon>
        <taxon>Pseudomonadota</taxon>
        <taxon>Gammaproteobacteria</taxon>
        <taxon>Enterobacterales</taxon>
        <taxon>Yersiniaceae</taxon>
        <taxon>Serratia</taxon>
    </lineage>
</organism>
<proteinExistence type="predicted"/>
<dbReference type="RefSeq" id="WP_234585450.1">
    <property type="nucleotide sequence ID" value="NZ_CAMIPG010000004.1"/>
</dbReference>
<dbReference type="Gene3D" id="2.10.109.10">
    <property type="entry name" value="Umud Fragment, subunit A"/>
    <property type="match status" value="1"/>
</dbReference>
<reference evidence="2" key="1">
    <citation type="journal article" date="2022" name="BMC Genomics">
        <title>Genome sequence of the entomopathogenic Serratia entomophila isolate 626 and characterisation of the species specific itaconate degradation pathway.</title>
        <authorList>
            <person name="Vaughan A.L."/>
            <person name="Altermann E."/>
            <person name="Glare T.R."/>
            <person name="Hurst M.R.H."/>
        </authorList>
    </citation>
    <scope>NUCLEOTIDE SEQUENCE</scope>
    <source>
        <strain evidence="2">626</strain>
    </source>
</reference>